<reference evidence="4 6" key="1">
    <citation type="submission" date="2018-09" db="EMBL/GenBank/DDBJ databases">
        <title>Genomic investigation of the strawberry pathogen Phytophthora fragariae indicates pathogenicity is determined by transcriptional variation in three key races.</title>
        <authorList>
            <person name="Adams T.M."/>
            <person name="Armitage A.D."/>
            <person name="Sobczyk M.K."/>
            <person name="Bates H.J."/>
            <person name="Dunwell J.M."/>
            <person name="Nellist C.F."/>
            <person name="Harrison R.J."/>
        </authorList>
    </citation>
    <scope>NUCLEOTIDE SEQUENCE [LARGE SCALE GENOMIC DNA]</scope>
    <source>
        <strain evidence="1 4">SCRP249</strain>
        <strain evidence="2 6">SCRP324</strain>
        <strain evidence="3 5">SCRP333</strain>
    </source>
</reference>
<sequence>MARGGLCHATRAIRSAASILTVIGCATTSTSSTLLESSCPPTATYELGPSTSSMTAPWAHTWAARKHSRMCQAACTDPTCTIGCARGLALARPVIG</sequence>
<dbReference type="Proteomes" id="UP000434957">
    <property type="component" value="Unassembled WGS sequence"/>
</dbReference>
<proteinExistence type="predicted"/>
<evidence type="ECO:0000313" key="6">
    <source>
        <dbReference type="Proteomes" id="UP000435112"/>
    </source>
</evidence>
<dbReference type="Proteomes" id="UP000429607">
    <property type="component" value="Unassembled WGS sequence"/>
</dbReference>
<gene>
    <name evidence="1" type="ORF">PR001_g13661</name>
    <name evidence="2" type="ORF">PR002_g11371</name>
    <name evidence="3" type="ORF">PR003_g10715</name>
</gene>
<keyword evidence="5" id="KW-1185">Reference proteome</keyword>
<dbReference type="PROSITE" id="PS51257">
    <property type="entry name" value="PROKAR_LIPOPROTEIN"/>
    <property type="match status" value="1"/>
</dbReference>
<evidence type="ECO:0000313" key="2">
    <source>
        <dbReference type="EMBL" id="KAE9024783.1"/>
    </source>
</evidence>
<evidence type="ECO:0000313" key="1">
    <source>
        <dbReference type="EMBL" id="KAE9020206.1"/>
    </source>
</evidence>
<dbReference type="EMBL" id="QXFT01000593">
    <property type="protein sequence ID" value="KAE9340033.1"/>
    <property type="molecule type" value="Genomic_DNA"/>
</dbReference>
<dbReference type="Proteomes" id="UP000435112">
    <property type="component" value="Unassembled WGS sequence"/>
</dbReference>
<evidence type="ECO:0000313" key="4">
    <source>
        <dbReference type="Proteomes" id="UP000429607"/>
    </source>
</evidence>
<dbReference type="EMBL" id="QXFU01000678">
    <property type="protein sequence ID" value="KAE9024783.1"/>
    <property type="molecule type" value="Genomic_DNA"/>
</dbReference>
<evidence type="ECO:0000313" key="3">
    <source>
        <dbReference type="EMBL" id="KAE9340033.1"/>
    </source>
</evidence>
<accession>A0A6A3M964</accession>
<dbReference type="EMBL" id="QXFV01000946">
    <property type="protein sequence ID" value="KAE9020206.1"/>
    <property type="molecule type" value="Genomic_DNA"/>
</dbReference>
<protein>
    <submittedName>
        <fullName evidence="2">Uncharacterized protein</fullName>
    </submittedName>
</protein>
<evidence type="ECO:0000313" key="5">
    <source>
        <dbReference type="Proteomes" id="UP000434957"/>
    </source>
</evidence>
<dbReference type="AlphaFoldDB" id="A0A6A3M964"/>
<comment type="caution">
    <text evidence="2">The sequence shown here is derived from an EMBL/GenBank/DDBJ whole genome shotgun (WGS) entry which is preliminary data.</text>
</comment>
<organism evidence="2 6">
    <name type="scientific">Phytophthora rubi</name>
    <dbReference type="NCBI Taxonomy" id="129364"/>
    <lineage>
        <taxon>Eukaryota</taxon>
        <taxon>Sar</taxon>
        <taxon>Stramenopiles</taxon>
        <taxon>Oomycota</taxon>
        <taxon>Peronosporomycetes</taxon>
        <taxon>Peronosporales</taxon>
        <taxon>Peronosporaceae</taxon>
        <taxon>Phytophthora</taxon>
    </lineage>
</organism>
<name>A0A6A3M964_9STRA</name>